<feature type="compositionally biased region" description="Basic residues" evidence="1">
    <location>
        <begin position="1"/>
        <end position="18"/>
    </location>
</feature>
<dbReference type="InterPro" id="IPR007060">
    <property type="entry name" value="FtsL/DivIC"/>
</dbReference>
<name>A0A846TIV3_9MICC</name>
<feature type="region of interest" description="Disordered" evidence="1">
    <location>
        <begin position="166"/>
        <end position="244"/>
    </location>
</feature>
<evidence type="ECO:0000256" key="1">
    <source>
        <dbReference type="SAM" id="MobiDB-lite"/>
    </source>
</evidence>
<feature type="transmembrane region" description="Helical" evidence="2">
    <location>
        <begin position="51"/>
        <end position="73"/>
    </location>
</feature>
<proteinExistence type="predicted"/>
<evidence type="ECO:0000313" key="4">
    <source>
        <dbReference type="Proteomes" id="UP000521379"/>
    </source>
</evidence>
<feature type="region of interest" description="Disordered" evidence="1">
    <location>
        <begin position="1"/>
        <end position="42"/>
    </location>
</feature>
<keyword evidence="2" id="KW-0472">Membrane</keyword>
<evidence type="ECO:0000256" key="2">
    <source>
        <dbReference type="SAM" id="Phobius"/>
    </source>
</evidence>
<dbReference type="EMBL" id="JAAVUN010000004">
    <property type="protein sequence ID" value="NKE09088.1"/>
    <property type="molecule type" value="Genomic_DNA"/>
</dbReference>
<keyword evidence="4" id="KW-1185">Reference proteome</keyword>
<dbReference type="Proteomes" id="UP000521379">
    <property type="component" value="Unassembled WGS sequence"/>
</dbReference>
<feature type="compositionally biased region" description="Basic and acidic residues" evidence="1">
    <location>
        <begin position="19"/>
        <end position="29"/>
    </location>
</feature>
<reference evidence="3 4" key="1">
    <citation type="submission" date="2020-02" db="EMBL/GenBank/DDBJ databases">
        <authorList>
            <person name="Sun Q."/>
        </authorList>
    </citation>
    <scope>NUCLEOTIDE SEQUENCE [LARGE SCALE GENOMIC DNA]</scope>
    <source>
        <strain evidence="3 4">YIM 13062</strain>
    </source>
</reference>
<protein>
    <submittedName>
        <fullName evidence="3">Septum formation initiator family protein</fullName>
    </submittedName>
</protein>
<dbReference type="AlphaFoldDB" id="A0A846TIV3"/>
<feature type="compositionally biased region" description="Polar residues" evidence="1">
    <location>
        <begin position="170"/>
        <end position="179"/>
    </location>
</feature>
<organism evidence="3 4">
    <name type="scientific">Kocuria subflava</name>
    <dbReference type="NCBI Taxonomy" id="1736139"/>
    <lineage>
        <taxon>Bacteria</taxon>
        <taxon>Bacillati</taxon>
        <taxon>Actinomycetota</taxon>
        <taxon>Actinomycetes</taxon>
        <taxon>Micrococcales</taxon>
        <taxon>Micrococcaceae</taxon>
        <taxon>Kocuria</taxon>
    </lineage>
</organism>
<accession>A0A846TIV3</accession>
<dbReference type="Pfam" id="PF04977">
    <property type="entry name" value="DivIC"/>
    <property type="match status" value="1"/>
</dbReference>
<sequence>MGPPRRPVRPRPSRHRRDHVPPGDDHSARTDPAQPSLSSGVPRGFNSRRRLLLVLVTFLLIVFLAAPTTKIYLDQRAEIQALEQSISENQTSRDELKRQVQLWEDPEYIRQQARERLLMVEPGQRSYLVVGGDAVGDQAPRSSAVQEEAGRAAWADALWGSVLDAGWPQERTSPSQAENFPQLGGGPAPVATPESTADPTTEPQDQNVEQDQNGGLDQNTDQGQNADQNTDPNNQNQNTDQEQN</sequence>
<feature type="compositionally biased region" description="Low complexity" evidence="1">
    <location>
        <begin position="224"/>
        <end position="244"/>
    </location>
</feature>
<evidence type="ECO:0000313" key="3">
    <source>
        <dbReference type="EMBL" id="NKE09088.1"/>
    </source>
</evidence>
<keyword evidence="2" id="KW-1133">Transmembrane helix</keyword>
<comment type="caution">
    <text evidence="3">The sequence shown here is derived from an EMBL/GenBank/DDBJ whole genome shotgun (WGS) entry which is preliminary data.</text>
</comment>
<keyword evidence="2" id="KW-0812">Transmembrane</keyword>
<gene>
    <name evidence="3" type="ORF">GTW58_03835</name>
</gene>
<feature type="compositionally biased region" description="Polar residues" evidence="1">
    <location>
        <begin position="193"/>
        <end position="223"/>
    </location>
</feature>